<organism evidence="3">
    <name type="scientific">viral metagenome</name>
    <dbReference type="NCBI Taxonomy" id="1070528"/>
    <lineage>
        <taxon>unclassified sequences</taxon>
        <taxon>metagenomes</taxon>
        <taxon>organismal metagenomes</taxon>
    </lineage>
</organism>
<evidence type="ECO:0000313" key="3">
    <source>
        <dbReference type="EMBL" id="QJA87427.1"/>
    </source>
</evidence>
<dbReference type="CDD" id="cd04186">
    <property type="entry name" value="GT_2_like_c"/>
    <property type="match status" value="1"/>
</dbReference>
<name>A0A6M3KYX4_9ZZZZ</name>
<dbReference type="PANTHER" id="PTHR43179">
    <property type="entry name" value="RHAMNOSYLTRANSFERASE WBBL"/>
    <property type="match status" value="1"/>
</dbReference>
<reference evidence="3" key="1">
    <citation type="submission" date="2020-03" db="EMBL/GenBank/DDBJ databases">
        <title>The deep terrestrial virosphere.</title>
        <authorList>
            <person name="Holmfeldt K."/>
            <person name="Nilsson E."/>
            <person name="Simone D."/>
            <person name="Lopez-Fernandez M."/>
            <person name="Wu X."/>
            <person name="de Brujin I."/>
            <person name="Lundin D."/>
            <person name="Andersson A."/>
            <person name="Bertilsson S."/>
            <person name="Dopson M."/>
        </authorList>
    </citation>
    <scope>NUCLEOTIDE SEQUENCE</scope>
    <source>
        <strain evidence="3">MM415B02996</strain>
    </source>
</reference>
<dbReference type="SUPFAM" id="SSF53335">
    <property type="entry name" value="S-adenosyl-L-methionine-dependent methyltransferases"/>
    <property type="match status" value="1"/>
</dbReference>
<feature type="region of interest" description="Disordered" evidence="1">
    <location>
        <begin position="447"/>
        <end position="466"/>
    </location>
</feature>
<accession>A0A6M3KYX4</accession>
<dbReference type="Gene3D" id="3.40.50.150">
    <property type="entry name" value="Vaccinia Virus protein VP39"/>
    <property type="match status" value="1"/>
</dbReference>
<dbReference type="SUPFAM" id="SSF53448">
    <property type="entry name" value="Nucleotide-diphospho-sugar transferases"/>
    <property type="match status" value="1"/>
</dbReference>
<gene>
    <name evidence="3" type="ORF">MM415B02996_0007</name>
</gene>
<dbReference type="PANTHER" id="PTHR43179:SF7">
    <property type="entry name" value="RHAMNOSYLTRANSFERASE WBBL"/>
    <property type="match status" value="1"/>
</dbReference>
<dbReference type="AlphaFoldDB" id="A0A6M3KYX4"/>
<feature type="domain" description="Glycosyltransferase 2-like" evidence="2">
    <location>
        <begin position="207"/>
        <end position="372"/>
    </location>
</feature>
<dbReference type="InterPro" id="IPR001173">
    <property type="entry name" value="Glyco_trans_2-like"/>
</dbReference>
<sequence>MATQDQKTQRDSPIFKLQEILALIPPNAKQVLMSGEIPVNLITTLKNQQKCKVDKIVDHLQPENQPTEAVDYTYTTILSPITLPPNIGKYDCIIQINNLQQIINPWHTLKQLASHLAQKGTIIASIPNIGHPKTIKGISQGIFPLDIQGTYSNKDIRFFTWSEVFKLFAYAGLKITHISYHPARDNPRRFLISAQKPQPQIHNPQITIIVLAHNNLRYTQQTINSIRKHTATPHQIIVVDNASTDMTIPWLREQQDIITIENMADLSFSQANNQAIQCTHTPYICLINNDVIITPGWTEQLIWHLNQDPEALLVGPMTNKVSGHQKTEDINFSSIDNLNNYATDKYNRYKHKNLCADRVVFFCTMFKLEAFERVGLLDEDFLLGNYEDDDFCLRVIQSGHKNLIAQDTFVYHHGSITLMQQVDDYKESLEQNRKLFYTKHREYLDTQTTNNTPKQKLNINQTQQRR</sequence>
<protein>
    <submittedName>
        <fullName evidence="3">Putative glycosyltransferase</fullName>
    </submittedName>
</protein>
<keyword evidence="3" id="KW-0808">Transferase</keyword>
<dbReference type="Pfam" id="PF00535">
    <property type="entry name" value="Glycos_transf_2"/>
    <property type="match status" value="1"/>
</dbReference>
<evidence type="ECO:0000256" key="1">
    <source>
        <dbReference type="SAM" id="MobiDB-lite"/>
    </source>
</evidence>
<dbReference type="InterPro" id="IPR029063">
    <property type="entry name" value="SAM-dependent_MTases_sf"/>
</dbReference>
<dbReference type="EMBL" id="MT142705">
    <property type="protein sequence ID" value="QJA87427.1"/>
    <property type="molecule type" value="Genomic_DNA"/>
</dbReference>
<dbReference type="Gene3D" id="3.90.550.10">
    <property type="entry name" value="Spore Coat Polysaccharide Biosynthesis Protein SpsA, Chain A"/>
    <property type="match status" value="1"/>
</dbReference>
<dbReference type="InterPro" id="IPR029044">
    <property type="entry name" value="Nucleotide-diphossugar_trans"/>
</dbReference>
<dbReference type="GO" id="GO:0016740">
    <property type="term" value="F:transferase activity"/>
    <property type="evidence" value="ECO:0007669"/>
    <property type="project" value="UniProtKB-KW"/>
</dbReference>
<evidence type="ECO:0000259" key="2">
    <source>
        <dbReference type="Pfam" id="PF00535"/>
    </source>
</evidence>
<proteinExistence type="predicted"/>